<keyword evidence="1" id="KW-0812">Transmembrane</keyword>
<accession>A0A9P0PHI5</accession>
<evidence type="ECO:0008006" key="4">
    <source>
        <dbReference type="Google" id="ProtNLM"/>
    </source>
</evidence>
<dbReference type="PANTHER" id="PTHR12224">
    <property type="entry name" value="BETA-1,4-MANNOSYL-GLYCOPROTEIN BETA-1,4-N-ACETYLGLUCOSAMINYL-TRANSFERASE"/>
    <property type="match status" value="1"/>
</dbReference>
<keyword evidence="1" id="KW-0472">Membrane</keyword>
<dbReference type="GO" id="GO:0006044">
    <property type="term" value="P:N-acetylglucosamine metabolic process"/>
    <property type="evidence" value="ECO:0007669"/>
    <property type="project" value="TreeGrafter"/>
</dbReference>
<dbReference type="PANTHER" id="PTHR12224:SF0">
    <property type="entry name" value="BETA-1,4-MANNOSYL-GLYCOPROTEIN 4-BETA-N-ACETYLGLUCOSAMINYLTRANSFERASE"/>
    <property type="match status" value="1"/>
</dbReference>
<dbReference type="GO" id="GO:0003830">
    <property type="term" value="F:beta-1,4-mannosylglycoprotein 4-beta-N-acetylglucosaminyltransferase activity"/>
    <property type="evidence" value="ECO:0007669"/>
    <property type="project" value="InterPro"/>
</dbReference>
<keyword evidence="1" id="KW-1133">Transmembrane helix</keyword>
<dbReference type="EMBL" id="CAKOFQ010006947">
    <property type="protein sequence ID" value="CAH1983923.1"/>
    <property type="molecule type" value="Genomic_DNA"/>
</dbReference>
<gene>
    <name evidence="2" type="ORF">ACAOBT_LOCUS15818</name>
</gene>
<reference evidence="2" key="1">
    <citation type="submission" date="2022-03" db="EMBL/GenBank/DDBJ databases">
        <authorList>
            <person name="Sayadi A."/>
        </authorList>
    </citation>
    <scope>NUCLEOTIDE SEQUENCE</scope>
</reference>
<dbReference type="AlphaFoldDB" id="A0A9P0PHI5"/>
<evidence type="ECO:0000256" key="1">
    <source>
        <dbReference type="SAM" id="Phobius"/>
    </source>
</evidence>
<dbReference type="GO" id="GO:0016020">
    <property type="term" value="C:membrane"/>
    <property type="evidence" value="ECO:0007669"/>
    <property type="project" value="InterPro"/>
</dbReference>
<keyword evidence="3" id="KW-1185">Reference proteome</keyword>
<feature type="transmembrane region" description="Helical" evidence="1">
    <location>
        <begin position="12"/>
        <end position="30"/>
    </location>
</feature>
<organism evidence="2 3">
    <name type="scientific">Acanthoscelides obtectus</name>
    <name type="common">Bean weevil</name>
    <name type="synonym">Bruchus obtectus</name>
    <dbReference type="NCBI Taxonomy" id="200917"/>
    <lineage>
        <taxon>Eukaryota</taxon>
        <taxon>Metazoa</taxon>
        <taxon>Ecdysozoa</taxon>
        <taxon>Arthropoda</taxon>
        <taxon>Hexapoda</taxon>
        <taxon>Insecta</taxon>
        <taxon>Pterygota</taxon>
        <taxon>Neoptera</taxon>
        <taxon>Endopterygota</taxon>
        <taxon>Coleoptera</taxon>
        <taxon>Polyphaga</taxon>
        <taxon>Cucujiformia</taxon>
        <taxon>Chrysomeloidea</taxon>
        <taxon>Chrysomelidae</taxon>
        <taxon>Bruchinae</taxon>
        <taxon>Bruchini</taxon>
        <taxon>Acanthoscelides</taxon>
    </lineage>
</organism>
<evidence type="ECO:0000313" key="2">
    <source>
        <dbReference type="EMBL" id="CAH1983923.1"/>
    </source>
</evidence>
<comment type="caution">
    <text evidence="2">The sequence shown here is derived from an EMBL/GenBank/DDBJ whole genome shotgun (WGS) entry which is preliminary data.</text>
</comment>
<dbReference type="OrthoDB" id="6474464at2759"/>
<dbReference type="Proteomes" id="UP001152888">
    <property type="component" value="Unassembled WGS sequence"/>
</dbReference>
<evidence type="ECO:0000313" key="3">
    <source>
        <dbReference type="Proteomes" id="UP001152888"/>
    </source>
</evidence>
<dbReference type="InterPro" id="IPR006813">
    <property type="entry name" value="Glyco_trans_17"/>
</dbReference>
<sequence>MYTFRLYLKRKGVFIIFAVQLCIILAYLFVQFQSGYQESNKITFVRNYDSTERVTQTYHTSNFVLKLVNTRENYVNFNSSLCFRYGTDLVSMTMSKGNNWSCKCLQGWHGNDCGQPEVLWRALLAHHKPNKIKGPRTFERRLIYLFKVNEFTEHLADIRVNELGSVVDLFILYEDENTNYLRHKLNNNFCKEHHNKILYAQETKDNLWERCIPLLKNLRDDDIILANDNNEIPNKDALIFLKYYDRWPEPIRFRMRWSVFGFFWMHPSKTITSGGACTVSFLKDSFNNQFKLLSDNKTLSSPLYKGLTLGDLNHYGGWFCEYCTDAAHVVNFLANKPKNINWNKINYKKIDQNYIEELIENGVYIDGVTQLEKAHKYHDKYFAPPFVRDHDWKYDFLLINFYSKMDYYEG</sequence>
<protein>
    <recommendedName>
        <fullName evidence="4">Beta-1,4-mannosyl-glycoprotein 4-beta-N-acetylglucosaminyltransferase</fullName>
    </recommendedName>
</protein>
<proteinExistence type="predicted"/>
<name>A0A9P0PHI5_ACAOB</name>